<dbReference type="Proteomes" id="UP001359485">
    <property type="component" value="Unassembled WGS sequence"/>
</dbReference>
<comment type="caution">
    <text evidence="2">The sequence shown here is derived from an EMBL/GenBank/DDBJ whole genome shotgun (WGS) entry which is preliminary data.</text>
</comment>
<evidence type="ECO:0000256" key="1">
    <source>
        <dbReference type="SAM" id="MobiDB-lite"/>
    </source>
</evidence>
<dbReference type="Gene3D" id="2.60.40.10">
    <property type="entry name" value="Immunoglobulins"/>
    <property type="match status" value="1"/>
</dbReference>
<accession>A0ABR1AJ75</accession>
<dbReference type="InterPro" id="IPR036116">
    <property type="entry name" value="FN3_sf"/>
</dbReference>
<protein>
    <recommendedName>
        <fullName evidence="4">Fibronectin type-III domain-containing protein</fullName>
    </recommendedName>
</protein>
<gene>
    <name evidence="2" type="ORF">RUM44_006571</name>
</gene>
<dbReference type="InterPro" id="IPR003961">
    <property type="entry name" value="FN3_dom"/>
</dbReference>
<evidence type="ECO:0000313" key="2">
    <source>
        <dbReference type="EMBL" id="KAK6620170.1"/>
    </source>
</evidence>
<evidence type="ECO:0008006" key="4">
    <source>
        <dbReference type="Google" id="ProtNLM"/>
    </source>
</evidence>
<dbReference type="EMBL" id="JAWJWF010000048">
    <property type="protein sequence ID" value="KAK6620170.1"/>
    <property type="molecule type" value="Genomic_DNA"/>
</dbReference>
<keyword evidence="3" id="KW-1185">Reference proteome</keyword>
<organism evidence="2 3">
    <name type="scientific">Polyplax serrata</name>
    <name type="common">Common mouse louse</name>
    <dbReference type="NCBI Taxonomy" id="468196"/>
    <lineage>
        <taxon>Eukaryota</taxon>
        <taxon>Metazoa</taxon>
        <taxon>Ecdysozoa</taxon>
        <taxon>Arthropoda</taxon>
        <taxon>Hexapoda</taxon>
        <taxon>Insecta</taxon>
        <taxon>Pterygota</taxon>
        <taxon>Neoptera</taxon>
        <taxon>Paraneoptera</taxon>
        <taxon>Psocodea</taxon>
        <taxon>Troctomorpha</taxon>
        <taxon>Phthiraptera</taxon>
        <taxon>Anoplura</taxon>
        <taxon>Polyplacidae</taxon>
        <taxon>Polyplax</taxon>
    </lineage>
</organism>
<dbReference type="SUPFAM" id="SSF49265">
    <property type="entry name" value="Fibronectin type III"/>
    <property type="match status" value="1"/>
</dbReference>
<dbReference type="InterPro" id="IPR013783">
    <property type="entry name" value="Ig-like_fold"/>
</dbReference>
<proteinExistence type="predicted"/>
<feature type="region of interest" description="Disordered" evidence="1">
    <location>
        <begin position="1"/>
        <end position="23"/>
    </location>
</feature>
<reference evidence="2 3" key="1">
    <citation type="submission" date="2023-09" db="EMBL/GenBank/DDBJ databases">
        <title>Genomes of two closely related lineages of the louse Polyplax serrata with different host specificities.</title>
        <authorList>
            <person name="Martinu J."/>
            <person name="Tarabai H."/>
            <person name="Stefka J."/>
            <person name="Hypsa V."/>
        </authorList>
    </citation>
    <scope>NUCLEOTIDE SEQUENCE [LARGE SCALE GENOMIC DNA]</scope>
    <source>
        <strain evidence="2">98ZLc_SE</strain>
    </source>
</reference>
<evidence type="ECO:0000313" key="3">
    <source>
        <dbReference type="Proteomes" id="UP001359485"/>
    </source>
</evidence>
<sequence length="118" mass="12906">MDTADGECLKEGRSLQRSSTPTNSAVISHTIQNLETFTQYLVSVQVFNPEGPGPNATVLVMTDEGGNIFKMDGGIGESLSSLKITLQRLTTFDYNVGECQLRSLTSNSRGERKVLENY</sequence>
<dbReference type="CDD" id="cd00063">
    <property type="entry name" value="FN3"/>
    <property type="match status" value="1"/>
</dbReference>
<name>A0ABR1AJ75_POLSC</name>